<gene>
    <name evidence="3" type="ORF">JOF36_006268</name>
</gene>
<organism evidence="3 4">
    <name type="scientific">Pseudonocardia parietis</name>
    <dbReference type="NCBI Taxonomy" id="570936"/>
    <lineage>
        <taxon>Bacteria</taxon>
        <taxon>Bacillati</taxon>
        <taxon>Actinomycetota</taxon>
        <taxon>Actinomycetes</taxon>
        <taxon>Pseudonocardiales</taxon>
        <taxon>Pseudonocardiaceae</taxon>
        <taxon>Pseudonocardia</taxon>
    </lineage>
</organism>
<feature type="transmembrane region" description="Helical" evidence="2">
    <location>
        <begin position="47"/>
        <end position="69"/>
    </location>
</feature>
<protein>
    <submittedName>
        <fullName evidence="3">Uncharacterized membrane protein (DUF485 family)</fullName>
    </submittedName>
</protein>
<dbReference type="RefSeq" id="WP_245351042.1">
    <property type="nucleotide sequence ID" value="NZ_JAGINU010000001.1"/>
</dbReference>
<proteinExistence type="predicted"/>
<name>A0ABS4W2Z1_9PSEU</name>
<feature type="region of interest" description="Disordered" evidence="1">
    <location>
        <begin position="1"/>
        <end position="20"/>
    </location>
</feature>
<dbReference type="InterPro" id="IPR007436">
    <property type="entry name" value="DUF485"/>
</dbReference>
<dbReference type="Pfam" id="PF04341">
    <property type="entry name" value="DUF485"/>
    <property type="match status" value="1"/>
</dbReference>
<reference evidence="3 4" key="1">
    <citation type="submission" date="2021-03" db="EMBL/GenBank/DDBJ databases">
        <title>Sequencing the genomes of 1000 actinobacteria strains.</title>
        <authorList>
            <person name="Klenk H.-P."/>
        </authorList>
    </citation>
    <scope>NUCLEOTIDE SEQUENCE [LARGE SCALE GENOMIC DNA]</scope>
    <source>
        <strain evidence="3 4">DSM 45256</strain>
    </source>
</reference>
<dbReference type="Proteomes" id="UP001519295">
    <property type="component" value="Unassembled WGS sequence"/>
</dbReference>
<dbReference type="PANTHER" id="PTHR38441:SF1">
    <property type="entry name" value="MEMBRANE PROTEIN"/>
    <property type="match status" value="1"/>
</dbReference>
<keyword evidence="2" id="KW-0812">Transmembrane</keyword>
<evidence type="ECO:0000256" key="2">
    <source>
        <dbReference type="SAM" id="Phobius"/>
    </source>
</evidence>
<accession>A0ABS4W2Z1</accession>
<comment type="caution">
    <text evidence="3">The sequence shown here is derived from an EMBL/GenBank/DDBJ whole genome shotgun (WGS) entry which is preliminary data.</text>
</comment>
<sequence>MNWQHERPPHPMFGAAPPGRSDAGRDVWVTAADSPEFVELKARLLRFIVPATVGFLGWFFLFIALNAWAPELLGAKVIGEMTLVLVLAVGQFVSTFVLTAAYVRYANRRLDPLADQIRGRLEGGRA</sequence>
<keyword evidence="4" id="KW-1185">Reference proteome</keyword>
<evidence type="ECO:0000313" key="3">
    <source>
        <dbReference type="EMBL" id="MBP2370572.1"/>
    </source>
</evidence>
<keyword evidence="2" id="KW-0472">Membrane</keyword>
<evidence type="ECO:0000256" key="1">
    <source>
        <dbReference type="SAM" id="MobiDB-lite"/>
    </source>
</evidence>
<keyword evidence="2" id="KW-1133">Transmembrane helix</keyword>
<evidence type="ECO:0000313" key="4">
    <source>
        <dbReference type="Proteomes" id="UP001519295"/>
    </source>
</evidence>
<dbReference type="EMBL" id="JAGINU010000001">
    <property type="protein sequence ID" value="MBP2370572.1"/>
    <property type="molecule type" value="Genomic_DNA"/>
</dbReference>
<dbReference type="PANTHER" id="PTHR38441">
    <property type="entry name" value="INTEGRAL MEMBRANE PROTEIN-RELATED"/>
    <property type="match status" value="1"/>
</dbReference>
<feature type="transmembrane region" description="Helical" evidence="2">
    <location>
        <begin position="81"/>
        <end position="103"/>
    </location>
</feature>